<feature type="compositionally biased region" description="Low complexity" evidence="1">
    <location>
        <begin position="743"/>
        <end position="773"/>
    </location>
</feature>
<evidence type="ECO:0000256" key="1">
    <source>
        <dbReference type="SAM" id="MobiDB-lite"/>
    </source>
</evidence>
<dbReference type="HOGENOM" id="CLU_347483_0_0_1"/>
<feature type="compositionally biased region" description="Low complexity" evidence="1">
    <location>
        <begin position="263"/>
        <end position="273"/>
    </location>
</feature>
<feature type="region of interest" description="Disordered" evidence="1">
    <location>
        <begin position="1"/>
        <end position="31"/>
    </location>
</feature>
<dbReference type="eggNOG" id="ENOG502RS6G">
    <property type="taxonomic scope" value="Eukaryota"/>
</dbReference>
<evidence type="ECO:0000313" key="2">
    <source>
        <dbReference type="EMBL" id="EGS23646.1"/>
    </source>
</evidence>
<feature type="compositionally biased region" description="Pro residues" evidence="1">
    <location>
        <begin position="133"/>
        <end position="155"/>
    </location>
</feature>
<feature type="compositionally biased region" description="Low complexity" evidence="1">
    <location>
        <begin position="288"/>
        <end position="298"/>
    </location>
</feature>
<dbReference type="OrthoDB" id="5422061at2759"/>
<feature type="region of interest" description="Disordered" evidence="1">
    <location>
        <begin position="743"/>
        <end position="812"/>
    </location>
</feature>
<dbReference type="EMBL" id="GL988032">
    <property type="protein sequence ID" value="EGS23646.1"/>
    <property type="molecule type" value="Genomic_DNA"/>
</dbReference>
<feature type="region of interest" description="Disordered" evidence="1">
    <location>
        <begin position="644"/>
        <end position="718"/>
    </location>
</feature>
<feature type="region of interest" description="Disordered" evidence="1">
    <location>
        <begin position="177"/>
        <end position="346"/>
    </location>
</feature>
<keyword evidence="3" id="KW-1185">Reference proteome</keyword>
<dbReference type="RefSeq" id="XP_006690888.1">
    <property type="nucleotide sequence ID" value="XM_006690825.1"/>
</dbReference>
<feature type="compositionally biased region" description="Low complexity" evidence="1">
    <location>
        <begin position="495"/>
        <end position="504"/>
    </location>
</feature>
<feature type="region of interest" description="Disordered" evidence="1">
    <location>
        <begin position="423"/>
        <end position="629"/>
    </location>
</feature>
<dbReference type="AlphaFoldDB" id="G0RZL8"/>
<feature type="compositionally biased region" description="Polar residues" evidence="1">
    <location>
        <begin position="226"/>
        <end position="236"/>
    </location>
</feature>
<dbReference type="GeneID" id="18254380"/>
<feature type="compositionally biased region" description="Low complexity" evidence="1">
    <location>
        <begin position="650"/>
        <end position="668"/>
    </location>
</feature>
<feature type="compositionally biased region" description="Low complexity" evidence="1">
    <location>
        <begin position="536"/>
        <end position="553"/>
    </location>
</feature>
<feature type="compositionally biased region" description="Low complexity" evidence="1">
    <location>
        <begin position="305"/>
        <end position="335"/>
    </location>
</feature>
<evidence type="ECO:0000313" key="3">
    <source>
        <dbReference type="Proteomes" id="UP000008066"/>
    </source>
</evidence>
<sequence>MAPTPPASAQLLSATGLPRKKSGPQPKPLKEIKRVERTYTRERKIEVLMYLLNHRVPDKRDLKHVPRARLGQPHGFDRNKDLVQTEDGEWVWYRPPTYAEASAFWKIPMPTICGWWESRKKLLEGTGIELPKCPDPLPVPPRSSPRPRPPLPAPATPSTIASVHVVGHVGVGSRIWVRAGQQPRPDRTICSHARAKTPRSLGFGSDAKPKGPRDPSGTIRDPASGPTRSQVQQQRAQPGIQPAPSVTEQQPGPGLRPSPADPSPTSARSTSAPVGPCPTPALVPQSAQQRQHQQQRTTRPSKQGAAGSAGSTRPPAASASPAPRPSQQPAAYVPPQHLPPPHIPPESNTANYVVVYTGPPPGPLPGHYPLPPGAVLPVVYAGQPLNVPPLSYLSVYPSPPPVPTGVPPPLPCPCAQPQALYGVPDPPYAPAQQPTHFHFHQHPHGAAPPSPHAPGSIMGQQQHPNPLNSGPHPPQQQASVSAIGHPPHYAPPAADPAAYAGPAGHAPPPPHQGHLARSTPNPASQPPHQHANYQVHPAYHLPAAGAHPAGPDQGPTPPVATTQPGPSPHPHSAAPGMQPSMPHPHPAGPYAQALSPQPSTALATPWPADFYPPPRSATPSGQTGHLQAPQGCAAPLVVVNETRQVHQEQQHLQQRLQQQQPPQQQQQVSPLAHLPQQQEKHAQSQTHISATTFPAPGPSAPNQTQQEQIATTTAPSVSGAVAQPATIVDASNNAQLQLQADTTVALPSSMSSSSPSEASPVTTAAAAAVQTPTEKFGGGVQQANVTENEDEMHTAAEDVFGSEPGSPADSVE</sequence>
<feature type="compositionally biased region" description="Polar residues" evidence="1">
    <location>
        <begin position="458"/>
        <end position="468"/>
    </location>
</feature>
<accession>G0RZL8</accession>
<proteinExistence type="predicted"/>
<dbReference type="OMA" id="TICSHAR"/>
<feature type="compositionally biased region" description="Polar residues" evidence="1">
    <location>
        <begin position="683"/>
        <end position="692"/>
    </location>
</feature>
<dbReference type="Proteomes" id="UP000008066">
    <property type="component" value="Unassembled WGS sequence"/>
</dbReference>
<dbReference type="KEGG" id="cthr:CTHT_0003420"/>
<feature type="region of interest" description="Disordered" evidence="1">
    <location>
        <begin position="130"/>
        <end position="158"/>
    </location>
</feature>
<name>G0RZL8_CHATD</name>
<protein>
    <submittedName>
        <fullName evidence="2">Uncharacterized protein</fullName>
    </submittedName>
</protein>
<organism evidence="3">
    <name type="scientific">Chaetomium thermophilum (strain DSM 1495 / CBS 144.50 / IMI 039719)</name>
    <name type="common">Thermochaetoides thermophila</name>
    <dbReference type="NCBI Taxonomy" id="759272"/>
    <lineage>
        <taxon>Eukaryota</taxon>
        <taxon>Fungi</taxon>
        <taxon>Dikarya</taxon>
        <taxon>Ascomycota</taxon>
        <taxon>Pezizomycotina</taxon>
        <taxon>Sordariomycetes</taxon>
        <taxon>Sordariomycetidae</taxon>
        <taxon>Sordariales</taxon>
        <taxon>Chaetomiaceae</taxon>
        <taxon>Thermochaetoides</taxon>
    </lineage>
</organism>
<gene>
    <name evidence="2" type="ORF">CTHT_0003420</name>
</gene>
<feature type="compositionally biased region" description="Low complexity" evidence="1">
    <location>
        <begin position="703"/>
        <end position="714"/>
    </location>
</feature>
<reference evidence="2 3" key="1">
    <citation type="journal article" date="2011" name="Cell">
        <title>Insight into structure and assembly of the nuclear pore complex by utilizing the genome of a eukaryotic thermophile.</title>
        <authorList>
            <person name="Amlacher S."/>
            <person name="Sarges P."/>
            <person name="Flemming D."/>
            <person name="van Noort V."/>
            <person name="Kunze R."/>
            <person name="Devos D.P."/>
            <person name="Arumugam M."/>
            <person name="Bork P."/>
            <person name="Hurt E."/>
        </authorList>
    </citation>
    <scope>NUCLEOTIDE SEQUENCE [LARGE SCALE GENOMIC DNA]</scope>
    <source>
        <strain evidence="3">DSM 1495 / CBS 144.50 / IMI 039719</strain>
    </source>
</reference>